<keyword evidence="3" id="KW-0520">NAD</keyword>
<feature type="domain" description="D-isomer specific 2-hydroxyacid dehydrogenase NAD-binding" evidence="6">
    <location>
        <begin position="108"/>
        <end position="295"/>
    </location>
</feature>
<dbReference type="SUPFAM" id="SSF52283">
    <property type="entry name" value="Formate/glycerate dehydrogenase catalytic domain-like"/>
    <property type="match status" value="1"/>
</dbReference>
<dbReference type="EMBL" id="BAABFN010000005">
    <property type="protein sequence ID" value="GAA4312461.1"/>
    <property type="molecule type" value="Genomic_DNA"/>
</dbReference>
<comment type="caution">
    <text evidence="7">The sequence shown here is derived from an EMBL/GenBank/DDBJ whole genome shotgun (WGS) entry which is preliminary data.</text>
</comment>
<evidence type="ECO:0000313" key="7">
    <source>
        <dbReference type="EMBL" id="GAA4312461.1"/>
    </source>
</evidence>
<dbReference type="InterPro" id="IPR036291">
    <property type="entry name" value="NAD(P)-bd_dom_sf"/>
</dbReference>
<keyword evidence="2 4" id="KW-0560">Oxidoreductase</keyword>
<dbReference type="InterPro" id="IPR058205">
    <property type="entry name" value="D-LDH-like"/>
</dbReference>
<feature type="domain" description="D-isomer specific 2-hydroxyacid dehydrogenase catalytic" evidence="5">
    <location>
        <begin position="9"/>
        <end position="314"/>
    </location>
</feature>
<dbReference type="SUPFAM" id="SSF51735">
    <property type="entry name" value="NAD(P)-binding Rossmann-fold domains"/>
    <property type="match status" value="1"/>
</dbReference>
<gene>
    <name evidence="7" type="ORF">GCM10023143_22160</name>
</gene>
<dbReference type="InterPro" id="IPR006139">
    <property type="entry name" value="D-isomer_2_OHA_DH_cat_dom"/>
</dbReference>
<dbReference type="Pfam" id="PF02826">
    <property type="entry name" value="2-Hacid_dh_C"/>
    <property type="match status" value="1"/>
</dbReference>
<reference evidence="8" key="1">
    <citation type="journal article" date="2019" name="Int. J. Syst. Evol. Microbiol.">
        <title>The Global Catalogue of Microorganisms (GCM) 10K type strain sequencing project: providing services to taxonomists for standard genome sequencing and annotation.</title>
        <authorList>
            <consortium name="The Broad Institute Genomics Platform"/>
            <consortium name="The Broad Institute Genome Sequencing Center for Infectious Disease"/>
            <person name="Wu L."/>
            <person name="Ma J."/>
        </authorList>
    </citation>
    <scope>NUCLEOTIDE SEQUENCE [LARGE SCALE GENOMIC DNA]</scope>
    <source>
        <strain evidence="8">JCM 17664</strain>
    </source>
</reference>
<proteinExistence type="inferred from homology"/>
<dbReference type="Pfam" id="PF00389">
    <property type="entry name" value="2-Hacid_dh"/>
    <property type="match status" value="1"/>
</dbReference>
<evidence type="ECO:0000313" key="8">
    <source>
        <dbReference type="Proteomes" id="UP001501207"/>
    </source>
</evidence>
<evidence type="ECO:0000256" key="2">
    <source>
        <dbReference type="ARBA" id="ARBA00023002"/>
    </source>
</evidence>
<dbReference type="PANTHER" id="PTHR43026">
    <property type="entry name" value="2-HYDROXYACID DEHYDROGENASE HOMOLOG 1-RELATED"/>
    <property type="match status" value="1"/>
</dbReference>
<evidence type="ECO:0000256" key="4">
    <source>
        <dbReference type="RuleBase" id="RU003719"/>
    </source>
</evidence>
<dbReference type="Gene3D" id="3.40.50.720">
    <property type="entry name" value="NAD(P)-binding Rossmann-like Domain"/>
    <property type="match status" value="2"/>
</dbReference>
<dbReference type="InterPro" id="IPR029753">
    <property type="entry name" value="D-isomer_DH_CS"/>
</dbReference>
<dbReference type="InterPro" id="IPR029752">
    <property type="entry name" value="D-isomer_DH_CS1"/>
</dbReference>
<dbReference type="Proteomes" id="UP001501207">
    <property type="component" value="Unassembled WGS sequence"/>
</dbReference>
<dbReference type="InterPro" id="IPR006140">
    <property type="entry name" value="D-isomer_DH_NAD-bd"/>
</dbReference>
<dbReference type="RefSeq" id="WP_344979232.1">
    <property type="nucleotide sequence ID" value="NZ_BAABFN010000005.1"/>
</dbReference>
<evidence type="ECO:0000256" key="1">
    <source>
        <dbReference type="ARBA" id="ARBA00005854"/>
    </source>
</evidence>
<dbReference type="PROSITE" id="PS00065">
    <property type="entry name" value="D_2_HYDROXYACID_DH_1"/>
    <property type="match status" value="1"/>
</dbReference>
<evidence type="ECO:0000259" key="6">
    <source>
        <dbReference type="Pfam" id="PF02826"/>
    </source>
</evidence>
<sequence>MKVVFFNAFSYDRSCFDCGSGHEFIFVRERLDEVSAGKTAGSEAVCVSPDDILNDAVLKKLSAMQVKLVMVRSSGFDNVDFKAAAEYGLTVKWLPGYSPHAIAEHAAALLLALNRKVHLAFERVKKGDFSIEGLLGFNLYGKTAGIIGMGRIGCVLSEIMKGFGCTVLAHDAERKTVSGGPDVRYVSLRELLEQSDIISLHCSLNGSTDRMINEVTLRSVKTGTLLINTARGRLVDTRAVLEALKTGRLGGYGADVYEHENMLSHHPSQTLDEIGDPLLKELINTPGVLLTPHQAFLTRESMNQLSHTIINELTFYEGVHRGTGRLII</sequence>
<protein>
    <submittedName>
        <fullName evidence="7">2-hydroxyacid dehydrogenase</fullName>
    </submittedName>
</protein>
<evidence type="ECO:0000259" key="5">
    <source>
        <dbReference type="Pfam" id="PF00389"/>
    </source>
</evidence>
<comment type="similarity">
    <text evidence="1 4">Belongs to the D-isomer specific 2-hydroxyacid dehydrogenase family.</text>
</comment>
<dbReference type="PANTHER" id="PTHR43026:SF1">
    <property type="entry name" value="2-HYDROXYACID DEHYDROGENASE HOMOLOG 1-RELATED"/>
    <property type="match status" value="1"/>
</dbReference>
<evidence type="ECO:0000256" key="3">
    <source>
        <dbReference type="ARBA" id="ARBA00023027"/>
    </source>
</evidence>
<dbReference type="PROSITE" id="PS00671">
    <property type="entry name" value="D_2_HYDROXYACID_DH_3"/>
    <property type="match status" value="1"/>
</dbReference>
<accession>A0ABP8FWU8</accession>
<keyword evidence="8" id="KW-1185">Reference proteome</keyword>
<name>A0ABP8FWU8_9BACT</name>
<organism evidence="7 8">
    <name type="scientific">Compostibacter hankyongensis</name>
    <dbReference type="NCBI Taxonomy" id="1007089"/>
    <lineage>
        <taxon>Bacteria</taxon>
        <taxon>Pseudomonadati</taxon>
        <taxon>Bacteroidota</taxon>
        <taxon>Chitinophagia</taxon>
        <taxon>Chitinophagales</taxon>
        <taxon>Chitinophagaceae</taxon>
        <taxon>Compostibacter</taxon>
    </lineage>
</organism>